<keyword evidence="4 7" id="KW-0378">Hydrolase</keyword>
<reference evidence="10 11" key="1">
    <citation type="journal article" date="2016" name="Nat. Commun.">
        <title>Thousands of microbial genomes shed light on interconnected biogeochemical processes in an aquifer system.</title>
        <authorList>
            <person name="Anantharaman K."/>
            <person name="Brown C.T."/>
            <person name="Hug L.A."/>
            <person name="Sharon I."/>
            <person name="Castelle C.J."/>
            <person name="Probst A.J."/>
            <person name="Thomas B.C."/>
            <person name="Singh A."/>
            <person name="Wilkins M.J."/>
            <person name="Karaoz U."/>
            <person name="Brodie E.L."/>
            <person name="Williams K.H."/>
            <person name="Hubbard S.S."/>
            <person name="Banfield J.F."/>
        </authorList>
    </citation>
    <scope>NUCLEOTIDE SEQUENCE [LARGE SCALE GENOMIC DNA]</scope>
</reference>
<dbReference type="NCBIfam" id="TIGR02729">
    <property type="entry name" value="Obg_CgtA"/>
    <property type="match status" value="1"/>
</dbReference>
<dbReference type="Gene3D" id="2.70.210.12">
    <property type="entry name" value="GTP1/OBG domain"/>
    <property type="match status" value="1"/>
</dbReference>
<dbReference type="GO" id="GO:0003924">
    <property type="term" value="F:GTPase activity"/>
    <property type="evidence" value="ECO:0007669"/>
    <property type="project" value="UniProtKB-UniRule"/>
</dbReference>
<dbReference type="InterPro" id="IPR006074">
    <property type="entry name" value="GTP1-OBG_CS"/>
</dbReference>
<dbReference type="SUPFAM" id="SSF82051">
    <property type="entry name" value="Obg GTP-binding protein N-terminal domain"/>
    <property type="match status" value="1"/>
</dbReference>
<dbReference type="PRINTS" id="PR00326">
    <property type="entry name" value="GTP1OBG"/>
</dbReference>
<dbReference type="PROSITE" id="PS51883">
    <property type="entry name" value="OBG"/>
    <property type="match status" value="1"/>
</dbReference>
<dbReference type="PANTHER" id="PTHR11702">
    <property type="entry name" value="DEVELOPMENTALLY REGULATED GTP-BINDING PROTEIN-RELATED"/>
    <property type="match status" value="1"/>
</dbReference>
<evidence type="ECO:0000256" key="4">
    <source>
        <dbReference type="ARBA" id="ARBA00022801"/>
    </source>
</evidence>
<dbReference type="EMBL" id="MHPJ01000002">
    <property type="protein sequence ID" value="OGZ79523.1"/>
    <property type="molecule type" value="Genomic_DNA"/>
</dbReference>
<accession>A0A1G2IXW1</accession>
<dbReference type="GO" id="GO:0042254">
    <property type="term" value="P:ribosome biogenesis"/>
    <property type="evidence" value="ECO:0007669"/>
    <property type="project" value="UniProtKB-UniRule"/>
</dbReference>
<dbReference type="EC" id="3.6.5.-" evidence="7"/>
<dbReference type="Pfam" id="PF01926">
    <property type="entry name" value="MMR_HSR1"/>
    <property type="match status" value="1"/>
</dbReference>
<dbReference type="AlphaFoldDB" id="A0A1G2IXW1"/>
<keyword evidence="7" id="KW-0479">Metal-binding</keyword>
<evidence type="ECO:0000313" key="10">
    <source>
        <dbReference type="EMBL" id="OGZ79523.1"/>
    </source>
</evidence>
<feature type="domain" description="OBG-type G" evidence="8">
    <location>
        <begin position="155"/>
        <end position="317"/>
    </location>
</feature>
<dbReference type="PROSITE" id="PS00905">
    <property type="entry name" value="GTP1_OBG"/>
    <property type="match status" value="1"/>
</dbReference>
<dbReference type="GO" id="GO:0005525">
    <property type="term" value="F:GTP binding"/>
    <property type="evidence" value="ECO:0007669"/>
    <property type="project" value="UniProtKB-UniRule"/>
</dbReference>
<feature type="domain" description="Obg" evidence="9">
    <location>
        <begin position="1"/>
        <end position="154"/>
    </location>
</feature>
<keyword evidence="2 7" id="KW-0963">Cytoplasm</keyword>
<gene>
    <name evidence="7" type="primary">obg</name>
    <name evidence="10" type="ORF">A2358_03620</name>
</gene>
<evidence type="ECO:0000256" key="7">
    <source>
        <dbReference type="HAMAP-Rule" id="MF_01454"/>
    </source>
</evidence>
<dbReference type="InterPro" id="IPR045086">
    <property type="entry name" value="OBG_GTPase"/>
</dbReference>
<dbReference type="PIRSF" id="PIRSF002401">
    <property type="entry name" value="GTP_bd_Obg/CgtA"/>
    <property type="match status" value="1"/>
</dbReference>
<evidence type="ECO:0000256" key="6">
    <source>
        <dbReference type="ARBA" id="ARBA00023134"/>
    </source>
</evidence>
<evidence type="ECO:0000256" key="2">
    <source>
        <dbReference type="ARBA" id="ARBA00022490"/>
    </source>
</evidence>
<dbReference type="GO" id="GO:0005737">
    <property type="term" value="C:cytoplasm"/>
    <property type="evidence" value="ECO:0007669"/>
    <property type="project" value="UniProtKB-SubCell"/>
</dbReference>
<keyword evidence="5 7" id="KW-0460">Magnesium</keyword>
<proteinExistence type="inferred from homology"/>
<dbReference type="Gene3D" id="3.40.50.300">
    <property type="entry name" value="P-loop containing nucleotide triphosphate hydrolases"/>
    <property type="match status" value="1"/>
</dbReference>
<dbReference type="InterPro" id="IPR006169">
    <property type="entry name" value="GTP1_OBG_dom"/>
</dbReference>
<comment type="function">
    <text evidence="7">An essential GTPase which binds GTP, GDP and possibly (p)ppGpp with moderate affinity, with high nucleotide exchange rates and a fairly low GTP hydrolysis rate. Plays a role in control of the cell cycle, stress response, ribosome biogenesis and in those bacteria that undergo differentiation, in morphogenesis control.</text>
</comment>
<evidence type="ECO:0000256" key="5">
    <source>
        <dbReference type="ARBA" id="ARBA00022842"/>
    </source>
</evidence>
<feature type="binding site" evidence="7">
    <location>
        <begin position="186"/>
        <end position="190"/>
    </location>
    <ligand>
        <name>GTP</name>
        <dbReference type="ChEBI" id="CHEBI:37565"/>
    </ligand>
</feature>
<comment type="similarity">
    <text evidence="1 7">Belongs to the TRAFAC class OBG-HflX-like GTPase superfamily. OBG GTPase family.</text>
</comment>
<dbReference type="Pfam" id="PF01018">
    <property type="entry name" value="GTP1_OBG"/>
    <property type="match status" value="1"/>
</dbReference>
<comment type="subunit">
    <text evidence="7">Monomer.</text>
</comment>
<dbReference type="InterPro" id="IPR027417">
    <property type="entry name" value="P-loop_NTPase"/>
</dbReference>
<feature type="binding site" evidence="7">
    <location>
        <begin position="298"/>
        <end position="300"/>
    </location>
    <ligand>
        <name>GTP</name>
        <dbReference type="ChEBI" id="CHEBI:37565"/>
    </ligand>
</feature>
<dbReference type="GO" id="GO:0000287">
    <property type="term" value="F:magnesium ion binding"/>
    <property type="evidence" value="ECO:0007669"/>
    <property type="project" value="InterPro"/>
</dbReference>
<evidence type="ECO:0000256" key="1">
    <source>
        <dbReference type="ARBA" id="ARBA00007699"/>
    </source>
</evidence>
<dbReference type="InterPro" id="IPR036726">
    <property type="entry name" value="GTP1_OBG_dom_sf"/>
</dbReference>
<dbReference type="Proteomes" id="UP000178650">
    <property type="component" value="Unassembled WGS sequence"/>
</dbReference>
<feature type="binding site" evidence="7">
    <location>
        <begin position="161"/>
        <end position="168"/>
    </location>
    <ligand>
        <name>GTP</name>
        <dbReference type="ChEBI" id="CHEBI:37565"/>
    </ligand>
</feature>
<dbReference type="PANTHER" id="PTHR11702:SF31">
    <property type="entry name" value="MITOCHONDRIAL RIBOSOME-ASSOCIATED GTPASE 2"/>
    <property type="match status" value="1"/>
</dbReference>
<dbReference type="FunFam" id="2.70.210.12:FF:000001">
    <property type="entry name" value="GTPase Obg"/>
    <property type="match status" value="1"/>
</dbReference>
<feature type="binding site" evidence="7">
    <location>
        <begin position="203"/>
        <end position="206"/>
    </location>
    <ligand>
        <name>GTP</name>
        <dbReference type="ChEBI" id="CHEBI:37565"/>
    </ligand>
</feature>
<keyword evidence="3 7" id="KW-0547">Nucleotide-binding</keyword>
<feature type="binding site" evidence="7">
    <location>
        <position position="168"/>
    </location>
    <ligand>
        <name>Mg(2+)</name>
        <dbReference type="ChEBI" id="CHEBI:18420"/>
    </ligand>
</feature>
<dbReference type="PROSITE" id="PS51710">
    <property type="entry name" value="G_OBG"/>
    <property type="match status" value="1"/>
</dbReference>
<dbReference type="SUPFAM" id="SSF52540">
    <property type="entry name" value="P-loop containing nucleoside triphosphate hydrolases"/>
    <property type="match status" value="1"/>
</dbReference>
<evidence type="ECO:0000259" key="9">
    <source>
        <dbReference type="PROSITE" id="PS51883"/>
    </source>
</evidence>
<evidence type="ECO:0000259" key="8">
    <source>
        <dbReference type="PROSITE" id="PS51710"/>
    </source>
</evidence>
<evidence type="ECO:0000313" key="11">
    <source>
        <dbReference type="Proteomes" id="UP000178650"/>
    </source>
</evidence>
<evidence type="ECO:0000256" key="3">
    <source>
        <dbReference type="ARBA" id="ARBA00022741"/>
    </source>
</evidence>
<sequence>MIIDDVKINVVAGNGGSGLAVFSKTKRTFGPTGGSGGKGGSIFLEGVSDLGALRQFRFKKVCQAKNGQNGKSQLNDGADAENLILFVPVGTVARIGNEKEIEITKIGQQELIAKGGRGGKGNYLFRSATNTSPRQFEQGKPGESFEVRLELKMIADVGFIGLPNVGKSSLLNELTNANSKVANYPFTTLEPNLGVYFDLILADIPGLIEGASEGKGLGTKFLRHIERTKILFHFVSADSETPLQDYKTVRKELKTYNPFLLEKPEYIFISKKDAAKEDSLEKIRKEFKKENRQTMAISIIEPESLNAVKKLLNSLAEEKNVL</sequence>
<feature type="binding site" evidence="7">
    <location>
        <begin position="270"/>
        <end position="273"/>
    </location>
    <ligand>
        <name>GTP</name>
        <dbReference type="ChEBI" id="CHEBI:37565"/>
    </ligand>
</feature>
<name>A0A1G2IXW1_9BACT</name>
<comment type="cofactor">
    <cofactor evidence="7">
        <name>Mg(2+)</name>
        <dbReference type="ChEBI" id="CHEBI:18420"/>
    </cofactor>
</comment>
<comment type="caution">
    <text evidence="10">The sequence shown here is derived from an EMBL/GenBank/DDBJ whole genome shotgun (WGS) entry which is preliminary data.</text>
</comment>
<feature type="binding site" evidence="7">
    <location>
        <position position="188"/>
    </location>
    <ligand>
        <name>Mg(2+)</name>
        <dbReference type="ChEBI" id="CHEBI:18420"/>
    </ligand>
</feature>
<keyword evidence="6 7" id="KW-0342">GTP-binding</keyword>
<dbReference type="InterPro" id="IPR031167">
    <property type="entry name" value="G_OBG"/>
</dbReference>
<protein>
    <recommendedName>
        <fullName evidence="7">GTPase Obg</fullName>
        <ecNumber evidence="7">3.6.5.-</ecNumber>
    </recommendedName>
    <alternativeName>
        <fullName evidence="7">GTP-binding protein Obg</fullName>
    </alternativeName>
</protein>
<dbReference type="HAMAP" id="MF_01454">
    <property type="entry name" value="GTPase_Obg"/>
    <property type="match status" value="1"/>
</dbReference>
<comment type="subcellular location">
    <subcellularLocation>
        <location evidence="7">Cytoplasm</location>
    </subcellularLocation>
</comment>
<dbReference type="InterPro" id="IPR014100">
    <property type="entry name" value="GTP-bd_Obg/CgtA"/>
</dbReference>
<dbReference type="STRING" id="1802223.A2358_03620"/>
<dbReference type="InterPro" id="IPR006073">
    <property type="entry name" value="GTP-bd"/>
</dbReference>
<dbReference type="NCBIfam" id="NF008956">
    <property type="entry name" value="PRK12299.1"/>
    <property type="match status" value="1"/>
</dbReference>
<organism evidence="10 11">
    <name type="scientific">Candidatus Staskawiczbacteria bacterium RIFOXYB1_FULL_37_44</name>
    <dbReference type="NCBI Taxonomy" id="1802223"/>
    <lineage>
        <taxon>Bacteria</taxon>
        <taxon>Candidatus Staskawicziibacteriota</taxon>
    </lineage>
</organism>
<dbReference type="CDD" id="cd01898">
    <property type="entry name" value="Obg"/>
    <property type="match status" value="1"/>
</dbReference>